<protein>
    <submittedName>
        <fullName evidence="1">Uncharacterized protein</fullName>
    </submittedName>
</protein>
<reference evidence="1" key="1">
    <citation type="submission" date="2016-10" db="EMBL/GenBank/DDBJ databases">
        <title>Sequence of Gallionella enrichment culture.</title>
        <authorList>
            <person name="Poehlein A."/>
            <person name="Muehling M."/>
            <person name="Daniel R."/>
        </authorList>
    </citation>
    <scope>NUCLEOTIDE SEQUENCE</scope>
</reference>
<dbReference type="EMBL" id="MLJW01000131">
    <property type="protein sequence ID" value="OIQ97559.1"/>
    <property type="molecule type" value="Genomic_DNA"/>
</dbReference>
<proteinExistence type="predicted"/>
<sequence>MTALVQSVKNILRPLKRKLEANLPRNIRVSPPIVQVYLGGEYESRYSLVNFPSLFSPLTAYTCIYDIALYGADGSCVGTRSIPIKPFGSYEVRPHEVFGNNLPDMGMFTARIRSESSLDFSDKHLGKITSHIYALYSDKAQKSFALVHPQTTVSSVSADKAEWMSAFLWDSGSIRKVVAIQINPTSRPIESTLFLFRDGDAANRVCERRGVIPPMGARRVEWDLTEAGLRQGLFSIGAVGLPTANAKPIVLTYFEDGTFSGMHS</sequence>
<name>A0A1J5S071_9ZZZZ</name>
<evidence type="ECO:0000313" key="1">
    <source>
        <dbReference type="EMBL" id="OIQ97559.1"/>
    </source>
</evidence>
<comment type="caution">
    <text evidence="1">The sequence shown here is derived from an EMBL/GenBank/DDBJ whole genome shotgun (WGS) entry which is preliminary data.</text>
</comment>
<organism evidence="1">
    <name type="scientific">mine drainage metagenome</name>
    <dbReference type="NCBI Taxonomy" id="410659"/>
    <lineage>
        <taxon>unclassified sequences</taxon>
        <taxon>metagenomes</taxon>
        <taxon>ecological metagenomes</taxon>
    </lineage>
</organism>
<dbReference type="AlphaFoldDB" id="A0A1J5S071"/>
<gene>
    <name evidence="1" type="ORF">GALL_204430</name>
</gene>
<accession>A0A1J5S071</accession>